<feature type="region of interest" description="Disordered" evidence="1">
    <location>
        <begin position="43"/>
        <end position="67"/>
    </location>
</feature>
<proteinExistence type="predicted"/>
<evidence type="ECO:0000256" key="1">
    <source>
        <dbReference type="SAM" id="MobiDB-lite"/>
    </source>
</evidence>
<protein>
    <submittedName>
        <fullName evidence="2">Uncharacterized protein</fullName>
    </submittedName>
</protein>
<feature type="compositionally biased region" description="Polar residues" evidence="1">
    <location>
        <begin position="1"/>
        <end position="10"/>
    </location>
</feature>
<reference evidence="2 3" key="1">
    <citation type="submission" date="2024-01" db="EMBL/GenBank/DDBJ databases">
        <title>A draft genome for the cacao thread blight pathogen Marasmiellus scandens.</title>
        <authorList>
            <person name="Baruah I.K."/>
            <person name="Leung J."/>
            <person name="Bukari Y."/>
            <person name="Amoako-Attah I."/>
            <person name="Meinhardt L.W."/>
            <person name="Bailey B.A."/>
            <person name="Cohen S.P."/>
        </authorList>
    </citation>
    <scope>NUCLEOTIDE SEQUENCE [LARGE SCALE GENOMIC DNA]</scope>
    <source>
        <strain evidence="2 3">GH-19</strain>
    </source>
</reference>
<keyword evidence="3" id="KW-1185">Reference proteome</keyword>
<organism evidence="2 3">
    <name type="scientific">Marasmiellus scandens</name>
    <dbReference type="NCBI Taxonomy" id="2682957"/>
    <lineage>
        <taxon>Eukaryota</taxon>
        <taxon>Fungi</taxon>
        <taxon>Dikarya</taxon>
        <taxon>Basidiomycota</taxon>
        <taxon>Agaricomycotina</taxon>
        <taxon>Agaricomycetes</taxon>
        <taxon>Agaricomycetidae</taxon>
        <taxon>Agaricales</taxon>
        <taxon>Marasmiineae</taxon>
        <taxon>Omphalotaceae</taxon>
        <taxon>Marasmiellus</taxon>
    </lineage>
</organism>
<evidence type="ECO:0000313" key="2">
    <source>
        <dbReference type="EMBL" id="KAK7468251.1"/>
    </source>
</evidence>
<gene>
    <name evidence="2" type="ORF">VKT23_002760</name>
</gene>
<comment type="caution">
    <text evidence="2">The sequence shown here is derived from an EMBL/GenBank/DDBJ whole genome shotgun (WGS) entry which is preliminary data.</text>
</comment>
<evidence type="ECO:0000313" key="3">
    <source>
        <dbReference type="Proteomes" id="UP001498398"/>
    </source>
</evidence>
<feature type="region of interest" description="Disordered" evidence="1">
    <location>
        <begin position="1"/>
        <end position="20"/>
    </location>
</feature>
<name>A0ABR1JXZ6_9AGAR</name>
<dbReference type="EMBL" id="JBANRG010000003">
    <property type="protein sequence ID" value="KAK7468251.1"/>
    <property type="molecule type" value="Genomic_DNA"/>
</dbReference>
<accession>A0ABR1JXZ6</accession>
<sequence>MVMTFETSSKAKGGVVTSASEPSISLINAESFPLFEDLVGDDDMSSSTLTASPGIRERRGKMDSSASVASLSMYINNRRIEPGPGISKGRGR</sequence>
<dbReference type="Proteomes" id="UP001498398">
    <property type="component" value="Unassembled WGS sequence"/>
</dbReference>